<dbReference type="Gene3D" id="1.10.10.10">
    <property type="entry name" value="Winged helix-like DNA-binding domain superfamily/Winged helix DNA-binding domain"/>
    <property type="match status" value="1"/>
</dbReference>
<evidence type="ECO:0000313" key="4">
    <source>
        <dbReference type="EMBL" id="CAB4878406.1"/>
    </source>
</evidence>
<name>A0A6J7E626_9ZZZZ</name>
<evidence type="ECO:0000256" key="2">
    <source>
        <dbReference type="ARBA" id="ARBA00023163"/>
    </source>
</evidence>
<dbReference type="InterPro" id="IPR000792">
    <property type="entry name" value="Tscrpt_reg_LuxR_C"/>
</dbReference>
<dbReference type="CDD" id="cd06170">
    <property type="entry name" value="LuxR_C_like"/>
    <property type="match status" value="1"/>
</dbReference>
<organism evidence="4">
    <name type="scientific">freshwater metagenome</name>
    <dbReference type="NCBI Taxonomy" id="449393"/>
    <lineage>
        <taxon>unclassified sequences</taxon>
        <taxon>metagenomes</taxon>
        <taxon>ecological metagenomes</taxon>
    </lineage>
</organism>
<dbReference type="SMART" id="SM00421">
    <property type="entry name" value="HTH_LUXR"/>
    <property type="match status" value="1"/>
</dbReference>
<dbReference type="GO" id="GO:0006355">
    <property type="term" value="P:regulation of DNA-templated transcription"/>
    <property type="evidence" value="ECO:0007669"/>
    <property type="project" value="InterPro"/>
</dbReference>
<dbReference type="InterPro" id="IPR029016">
    <property type="entry name" value="GAF-like_dom_sf"/>
</dbReference>
<dbReference type="SUPFAM" id="SSF55781">
    <property type="entry name" value="GAF domain-like"/>
    <property type="match status" value="1"/>
</dbReference>
<evidence type="ECO:0000259" key="3">
    <source>
        <dbReference type="PROSITE" id="PS50043"/>
    </source>
</evidence>
<dbReference type="Pfam" id="PF00196">
    <property type="entry name" value="GerE"/>
    <property type="match status" value="1"/>
</dbReference>
<keyword evidence="1" id="KW-0805">Transcription regulation</keyword>
<accession>A0A6J7E626</accession>
<protein>
    <submittedName>
        <fullName evidence="4">Unannotated protein</fullName>
    </submittedName>
</protein>
<dbReference type="EMBL" id="CAFBLH010000067">
    <property type="protein sequence ID" value="CAB4878406.1"/>
    <property type="molecule type" value="Genomic_DNA"/>
</dbReference>
<dbReference type="Gene3D" id="3.30.450.40">
    <property type="match status" value="1"/>
</dbReference>
<keyword evidence="2" id="KW-0804">Transcription</keyword>
<dbReference type="InterPro" id="IPR016032">
    <property type="entry name" value="Sig_transdc_resp-reg_C-effctor"/>
</dbReference>
<dbReference type="GO" id="GO:0003677">
    <property type="term" value="F:DNA binding"/>
    <property type="evidence" value="ECO:0007669"/>
    <property type="project" value="InterPro"/>
</dbReference>
<dbReference type="PRINTS" id="PR00038">
    <property type="entry name" value="HTHLUXR"/>
</dbReference>
<proteinExistence type="predicted"/>
<dbReference type="AlphaFoldDB" id="A0A6J7E626"/>
<dbReference type="InterPro" id="IPR036388">
    <property type="entry name" value="WH-like_DNA-bd_sf"/>
</dbReference>
<sequence>MFFPYVSEFLEYLSQKELTLDEIMAHVVIETLSPLKATSAFISELNSNNQVSYVTRYGIEQTSAEPYPILYSLNDRYPITDAIRARSTVWINTLPEWPDDYPLLKDLPYTNGEKSFICFPIEKRGTPVSVFGIFCDPVIQPDTEIESFLKSIGNLLSLYIYRYLDLHPDKRAFTYKHTIESNGISHAKLTERQRVILRMMSEGRTNTSIGDILGYSESTIRQETIKIFATLGCNGRREASQLYLENLQITPEYK</sequence>
<evidence type="ECO:0000256" key="1">
    <source>
        <dbReference type="ARBA" id="ARBA00023015"/>
    </source>
</evidence>
<feature type="domain" description="HTH luxR-type" evidence="3">
    <location>
        <begin position="182"/>
        <end position="247"/>
    </location>
</feature>
<dbReference type="PROSITE" id="PS50043">
    <property type="entry name" value="HTH_LUXR_2"/>
    <property type="match status" value="1"/>
</dbReference>
<reference evidence="4" key="1">
    <citation type="submission" date="2020-05" db="EMBL/GenBank/DDBJ databases">
        <authorList>
            <person name="Chiriac C."/>
            <person name="Salcher M."/>
            <person name="Ghai R."/>
            <person name="Kavagutti S V."/>
        </authorList>
    </citation>
    <scope>NUCLEOTIDE SEQUENCE</scope>
</reference>
<gene>
    <name evidence="4" type="ORF">UFOPK3342_01394</name>
</gene>
<dbReference type="SUPFAM" id="SSF46894">
    <property type="entry name" value="C-terminal effector domain of the bipartite response regulators"/>
    <property type="match status" value="1"/>
</dbReference>